<name>A0A0S4M2K3_9BURK</name>
<reference evidence="3" key="1">
    <citation type="submission" date="2015-11" db="EMBL/GenBank/DDBJ databases">
        <authorList>
            <person name="Seth-Smith H.M.B."/>
        </authorList>
    </citation>
    <scope>NUCLEOTIDE SEQUENCE [LARGE SCALE GENOMIC DNA]</scope>
    <source>
        <strain evidence="3">2013Ark11</strain>
    </source>
</reference>
<keyword evidence="3" id="KW-1185">Reference proteome</keyword>
<proteinExistence type="predicted"/>
<evidence type="ECO:0000313" key="3">
    <source>
        <dbReference type="Proteomes" id="UP000198651"/>
    </source>
</evidence>
<evidence type="ECO:0000313" key="2">
    <source>
        <dbReference type="EMBL" id="CUT17499.1"/>
    </source>
</evidence>
<dbReference type="Proteomes" id="UP000198651">
    <property type="component" value="Chromosome I"/>
</dbReference>
<sequence length="441" mass="47454">MKSRGFSLAEAVIGVVISTAVILVILQAASLVKKGINNKAYVSAYKEAFAASSMIREMISKSGVLFESLKIPQCLLTFRNPVNGTISIPFGPVAIFKPAQTPDINSAQLAIVWNTVPLYESSFFRARTPLEGGASGVSTLAAFSDTTFTLGVYNTLPVFAFKYAFLFRFRDSIIPSKYPPFCQLAAVSSGGGGVLKILSATSSGGMNFYENQSVFVSSGNNFSWLYGGAAANGAPSGGTMKNNVRTARDATTGGIEFLNDDEVSSTGTPVEYIPSAPYFEYSVDGVYSPSYGMLSVGSAHVDSVYVDVNNSGGLYVGNLISGVTRRVAPSVVSLQAQYGIVSSPGNLDWYAPTSFNTLLRSPLLKVGSVDLVRFAVLVRANYDPTFNSPVPRWMGGNFPMSNFPSEVGDRANWRHWRYVVAEMVVPIRNRYVHAGYLARDN</sequence>
<protein>
    <submittedName>
        <fullName evidence="2">Putative membrane protein</fullName>
    </submittedName>
</protein>
<dbReference type="OrthoDB" id="8533459at2"/>
<gene>
    <name evidence="2" type="ORF">Ark11_0663</name>
</gene>
<dbReference type="STRING" id="1561003.Ark11_0663"/>
<dbReference type="RefSeq" id="WP_092486413.1">
    <property type="nucleotide sequence ID" value="NZ_FLSL01000085.1"/>
</dbReference>
<organism evidence="2 3">
    <name type="scientific">Candidatus Ichthyocystis hellenicum</name>
    <dbReference type="NCBI Taxonomy" id="1561003"/>
    <lineage>
        <taxon>Bacteria</taxon>
        <taxon>Pseudomonadati</taxon>
        <taxon>Pseudomonadota</taxon>
        <taxon>Betaproteobacteria</taxon>
        <taxon>Burkholderiales</taxon>
        <taxon>Candidatus Ichthyocystis</taxon>
    </lineage>
</organism>
<keyword evidence="1" id="KW-0472">Membrane</keyword>
<evidence type="ECO:0000256" key="1">
    <source>
        <dbReference type="SAM" id="Phobius"/>
    </source>
</evidence>
<keyword evidence="1" id="KW-0812">Transmembrane</keyword>
<feature type="transmembrane region" description="Helical" evidence="1">
    <location>
        <begin position="12"/>
        <end position="32"/>
    </location>
</feature>
<accession>A0A0S4M2K3</accession>
<dbReference type="AlphaFoldDB" id="A0A0S4M2K3"/>
<keyword evidence="1" id="KW-1133">Transmembrane helix</keyword>
<dbReference type="EMBL" id="LN906597">
    <property type="protein sequence ID" value="CUT17499.1"/>
    <property type="molecule type" value="Genomic_DNA"/>
</dbReference>